<gene>
    <name evidence="1" type="ORF">IFM12276_35280</name>
</gene>
<dbReference type="EMBL" id="AP026978">
    <property type="protein sequence ID" value="BDU00500.1"/>
    <property type="molecule type" value="Genomic_DNA"/>
</dbReference>
<keyword evidence="2" id="KW-1185">Reference proteome</keyword>
<sequence>MAVDWARAGIDDDRLDELVEHMPRIVQSFVIDPGRPPRSGAGLRRNLATWVAPAVHHHTERQ</sequence>
<organism evidence="1 2">
    <name type="scientific">Nocardia sputorum</name>
    <dbReference type="NCBI Taxonomy" id="2984338"/>
    <lineage>
        <taxon>Bacteria</taxon>
        <taxon>Bacillati</taxon>
        <taxon>Actinomycetota</taxon>
        <taxon>Actinomycetes</taxon>
        <taxon>Mycobacteriales</taxon>
        <taxon>Nocardiaceae</taxon>
        <taxon>Nocardia</taxon>
    </lineage>
</organism>
<evidence type="ECO:0000313" key="2">
    <source>
        <dbReference type="Proteomes" id="UP001317870"/>
    </source>
</evidence>
<protein>
    <submittedName>
        <fullName evidence="1">Uncharacterized protein</fullName>
    </submittedName>
</protein>
<proteinExistence type="predicted"/>
<evidence type="ECO:0000313" key="1">
    <source>
        <dbReference type="EMBL" id="BDU00500.1"/>
    </source>
</evidence>
<accession>A0ABN6U742</accession>
<reference evidence="1 2" key="1">
    <citation type="submission" date="2022-11" db="EMBL/GenBank/DDBJ databases">
        <title>Genome Sequencing of Nocardia sp. ON39_IFM12276 and assembly.</title>
        <authorList>
            <person name="Shimojima M."/>
            <person name="Toyokawa M."/>
            <person name="Uesaka K."/>
        </authorList>
    </citation>
    <scope>NUCLEOTIDE SEQUENCE [LARGE SCALE GENOMIC DNA]</scope>
    <source>
        <strain evidence="1 2">IFM 12276</strain>
    </source>
</reference>
<dbReference type="Proteomes" id="UP001317870">
    <property type="component" value="Chromosome"/>
</dbReference>
<name>A0ABN6U742_9NOCA</name>